<evidence type="ECO:0000259" key="8">
    <source>
        <dbReference type="Pfam" id="PF00962"/>
    </source>
</evidence>
<evidence type="ECO:0000256" key="5">
    <source>
        <dbReference type="ARBA" id="ARBA00022833"/>
    </source>
</evidence>
<dbReference type="STRING" id="69771.A0A1V6PNH2"/>
<dbReference type="Proteomes" id="UP000191522">
    <property type="component" value="Unassembled WGS sequence"/>
</dbReference>
<dbReference type="OrthoDB" id="272271at2759"/>
<dbReference type="AlphaFoldDB" id="A0A1V6PNH2"/>
<gene>
    <name evidence="9" type="ORF">PENDEC_c001G05085</name>
</gene>
<dbReference type="GO" id="GO:0009117">
    <property type="term" value="P:nucleotide metabolic process"/>
    <property type="evidence" value="ECO:0007669"/>
    <property type="project" value="UniProtKB-KW"/>
</dbReference>
<dbReference type="GO" id="GO:0006154">
    <property type="term" value="P:adenosine catabolic process"/>
    <property type="evidence" value="ECO:0007669"/>
    <property type="project" value="TreeGrafter"/>
</dbReference>
<dbReference type="EMBL" id="MDYL01000001">
    <property type="protein sequence ID" value="OQD78575.1"/>
    <property type="molecule type" value="Genomic_DNA"/>
</dbReference>
<evidence type="ECO:0000256" key="1">
    <source>
        <dbReference type="ARBA" id="ARBA00001947"/>
    </source>
</evidence>
<accession>A0A1V6PNH2</accession>
<feature type="domain" description="Adenosine deaminase" evidence="8">
    <location>
        <begin position="16"/>
        <end position="265"/>
    </location>
</feature>
<dbReference type="Gene3D" id="3.20.20.140">
    <property type="entry name" value="Metal-dependent hydrolases"/>
    <property type="match status" value="1"/>
</dbReference>
<evidence type="ECO:0000313" key="10">
    <source>
        <dbReference type="Proteomes" id="UP000191522"/>
    </source>
</evidence>
<dbReference type="InterPro" id="IPR006330">
    <property type="entry name" value="Ado/ade_deaminase"/>
</dbReference>
<comment type="similarity">
    <text evidence="2">Belongs to the metallo-dependent hydrolases superfamily. Adenosine and AMP deaminases family.</text>
</comment>
<evidence type="ECO:0000256" key="7">
    <source>
        <dbReference type="ARBA" id="ARBA00048787"/>
    </source>
</evidence>
<dbReference type="InterPro" id="IPR032466">
    <property type="entry name" value="Metal_Hydrolase"/>
</dbReference>
<dbReference type="InterPro" id="IPR001365">
    <property type="entry name" value="A_deaminase_dom"/>
</dbReference>
<comment type="catalytic activity">
    <reaction evidence="7">
        <text>N(6)-methyl-AMP + H2O + H(+) = IMP + methylamine</text>
        <dbReference type="Rhea" id="RHEA:16001"/>
        <dbReference type="ChEBI" id="CHEBI:15377"/>
        <dbReference type="ChEBI" id="CHEBI:15378"/>
        <dbReference type="ChEBI" id="CHEBI:58053"/>
        <dbReference type="ChEBI" id="CHEBI:59338"/>
        <dbReference type="ChEBI" id="CHEBI:144842"/>
    </reaction>
    <physiologicalReaction direction="left-to-right" evidence="7">
        <dbReference type="Rhea" id="RHEA:16002"/>
    </physiologicalReaction>
</comment>
<proteinExistence type="inferred from homology"/>
<keyword evidence="5" id="KW-0862">Zinc</keyword>
<dbReference type="Pfam" id="PF00962">
    <property type="entry name" value="A_deaminase"/>
    <property type="match status" value="1"/>
</dbReference>
<keyword evidence="6" id="KW-0546">Nucleotide metabolism</keyword>
<reference evidence="10" key="1">
    <citation type="journal article" date="2017" name="Nat. Microbiol.">
        <title>Global analysis of biosynthetic gene clusters reveals vast potential of secondary metabolite production in Penicillium species.</title>
        <authorList>
            <person name="Nielsen J.C."/>
            <person name="Grijseels S."/>
            <person name="Prigent S."/>
            <person name="Ji B."/>
            <person name="Dainat J."/>
            <person name="Nielsen K.F."/>
            <person name="Frisvad J.C."/>
            <person name="Workman M."/>
            <person name="Nielsen J."/>
        </authorList>
    </citation>
    <scope>NUCLEOTIDE SEQUENCE [LARGE SCALE GENOMIC DNA]</scope>
    <source>
        <strain evidence="10">IBT 11843</strain>
    </source>
</reference>
<evidence type="ECO:0000256" key="3">
    <source>
        <dbReference type="ARBA" id="ARBA00022723"/>
    </source>
</evidence>
<name>A0A1V6PNH2_PENDC</name>
<evidence type="ECO:0000256" key="2">
    <source>
        <dbReference type="ARBA" id="ARBA00006676"/>
    </source>
</evidence>
<evidence type="ECO:0000256" key="6">
    <source>
        <dbReference type="ARBA" id="ARBA00023080"/>
    </source>
</evidence>
<dbReference type="PANTHER" id="PTHR11409:SF42">
    <property type="entry name" value="ADENOSINE DEAMINASE-LIKE PROTEIN"/>
    <property type="match status" value="1"/>
</dbReference>
<dbReference type="GO" id="GO:0046872">
    <property type="term" value="F:metal ion binding"/>
    <property type="evidence" value="ECO:0007669"/>
    <property type="project" value="UniProtKB-KW"/>
</dbReference>
<comment type="caution">
    <text evidence="9">The sequence shown here is derived from an EMBL/GenBank/DDBJ whole genome shotgun (WGS) entry which is preliminary data.</text>
</comment>
<dbReference type="SUPFAM" id="SSF51556">
    <property type="entry name" value="Metallo-dependent hydrolases"/>
    <property type="match status" value="1"/>
</dbReference>
<evidence type="ECO:0000256" key="4">
    <source>
        <dbReference type="ARBA" id="ARBA00022801"/>
    </source>
</evidence>
<sequence length="417" mass="46552">MDLSAPVDSAFVKALPKVELHAHLSGSISRQCLPEIWKRKKEIDPQLPIEDPLLLMPRGKVDYTLQTFFQVFSKLIYQLCNDLESLTYATNSLLEDFLNDGVRYLELRTIPRATPESAITQEAYLNTVLDTIQNFKLRTQEMSVFLILALDRGNTTATEAMRIVDLAITNKPRGVVGIDLCGNPTQGDVTVYRDAFARAKAHGLGVTLHFAETPASGNPTELAALLSFQPDRLGHVIHVPDEFKREIARRRLGLELCMSCNVHAKLIDGGFLDHHFGEWRHEECPIALCQLPGLAKTLKSITTAKIHELSKQWALFDKRKDEILADADAAPNLRARARTLLDGVSRLEGYPMDALDEDDIDLDVDLSADDSDLKMTSPVIGQLQAVDLTNIRRFLLQGKYDASVTKATYSMRVDRAS</sequence>
<keyword evidence="10" id="KW-1185">Reference proteome</keyword>
<comment type="cofactor">
    <cofactor evidence="1">
        <name>Zn(2+)</name>
        <dbReference type="ChEBI" id="CHEBI:29105"/>
    </cofactor>
</comment>
<organism evidence="9 10">
    <name type="scientific">Penicillium decumbens</name>
    <dbReference type="NCBI Taxonomy" id="69771"/>
    <lineage>
        <taxon>Eukaryota</taxon>
        <taxon>Fungi</taxon>
        <taxon>Dikarya</taxon>
        <taxon>Ascomycota</taxon>
        <taxon>Pezizomycotina</taxon>
        <taxon>Eurotiomycetes</taxon>
        <taxon>Eurotiomycetidae</taxon>
        <taxon>Eurotiales</taxon>
        <taxon>Aspergillaceae</taxon>
        <taxon>Penicillium</taxon>
    </lineage>
</organism>
<dbReference type="GO" id="GO:0004000">
    <property type="term" value="F:adenosine deaminase activity"/>
    <property type="evidence" value="ECO:0007669"/>
    <property type="project" value="TreeGrafter"/>
</dbReference>
<dbReference type="GO" id="GO:0046103">
    <property type="term" value="P:inosine biosynthetic process"/>
    <property type="evidence" value="ECO:0007669"/>
    <property type="project" value="TreeGrafter"/>
</dbReference>
<dbReference type="OMA" id="RGWFRFQ"/>
<keyword evidence="4" id="KW-0378">Hydrolase</keyword>
<evidence type="ECO:0000313" key="9">
    <source>
        <dbReference type="EMBL" id="OQD78575.1"/>
    </source>
</evidence>
<protein>
    <recommendedName>
        <fullName evidence="8">Adenosine deaminase domain-containing protein</fullName>
    </recommendedName>
</protein>
<dbReference type="PANTHER" id="PTHR11409">
    <property type="entry name" value="ADENOSINE DEAMINASE"/>
    <property type="match status" value="1"/>
</dbReference>
<keyword evidence="3" id="KW-0479">Metal-binding</keyword>